<dbReference type="AlphaFoldDB" id="A0A378NT47"/>
<keyword evidence="1" id="KW-0418">Kinase</keyword>
<evidence type="ECO:0000313" key="1">
    <source>
        <dbReference type="EMBL" id="STY70839.1"/>
    </source>
</evidence>
<dbReference type="Proteomes" id="UP000255234">
    <property type="component" value="Unassembled WGS sequence"/>
</dbReference>
<accession>A0A378NT47</accession>
<dbReference type="STRING" id="1122216.GCA_000423385_00754"/>
<dbReference type="SUPFAM" id="SSF52540">
    <property type="entry name" value="P-loop containing nucleoside triphosphate hydrolases"/>
    <property type="match status" value="1"/>
</dbReference>
<dbReference type="InterPro" id="IPR027417">
    <property type="entry name" value="P-loop_NTPase"/>
</dbReference>
<dbReference type="RefSeq" id="WP_018998896.1">
    <property type="nucleotide sequence ID" value="NZ_UGPP01000001.1"/>
</dbReference>
<reference evidence="1 2" key="1">
    <citation type="submission" date="2018-06" db="EMBL/GenBank/DDBJ databases">
        <authorList>
            <consortium name="Pathogen Informatics"/>
            <person name="Doyle S."/>
        </authorList>
    </citation>
    <scope>NUCLEOTIDE SEQUENCE [LARGE SCALE GENOMIC DNA]</scope>
    <source>
        <strain evidence="1 2">NCTC10571</strain>
    </source>
</reference>
<dbReference type="Pfam" id="PF13189">
    <property type="entry name" value="Cytidylate_kin2"/>
    <property type="match status" value="1"/>
</dbReference>
<dbReference type="Gene3D" id="3.40.50.300">
    <property type="entry name" value="P-loop containing nucleotide triphosphate hydrolases"/>
    <property type="match status" value="1"/>
</dbReference>
<protein>
    <submittedName>
        <fullName evidence="1">Cytidylate kinase</fullName>
    </submittedName>
</protein>
<name>A0A378NT47_9FIRM</name>
<gene>
    <name evidence="1" type="ORF">NCTC10571_00986</name>
</gene>
<dbReference type="EMBL" id="UGPP01000001">
    <property type="protein sequence ID" value="STY70839.1"/>
    <property type="molecule type" value="Genomic_DNA"/>
</dbReference>
<keyword evidence="1" id="KW-0808">Transferase</keyword>
<sequence>MKENTVITVSRQYGCGGRELAEILAKKLNVKLYDRQIVHIAAAKLGINDLSEQDLLELENTVHPLTLTFMPFHSFGTRMGESSRGMFLSEASVVRKLANDGACVILGRCADYVLEDMPNHFSIFVCADDEYREKRGKEVYEGKTLKELNEENEKRARYYNYYTGKKWGEASNYDLIVNTSNASLDKIADAIIEYINKVQE</sequence>
<evidence type="ECO:0000313" key="2">
    <source>
        <dbReference type="Proteomes" id="UP000255234"/>
    </source>
</evidence>
<dbReference type="GO" id="GO:0016301">
    <property type="term" value="F:kinase activity"/>
    <property type="evidence" value="ECO:0007669"/>
    <property type="project" value="UniProtKB-KW"/>
</dbReference>
<organism evidence="1 2">
    <name type="scientific">Megamonas hypermegale</name>
    <dbReference type="NCBI Taxonomy" id="158847"/>
    <lineage>
        <taxon>Bacteria</taxon>
        <taxon>Bacillati</taxon>
        <taxon>Bacillota</taxon>
        <taxon>Negativicutes</taxon>
        <taxon>Selenomonadales</taxon>
        <taxon>Selenomonadaceae</taxon>
        <taxon>Megamonas</taxon>
    </lineage>
</organism>
<proteinExistence type="predicted"/>